<evidence type="ECO:0000256" key="6">
    <source>
        <dbReference type="ARBA" id="ARBA00023136"/>
    </source>
</evidence>
<reference evidence="10 11" key="1">
    <citation type="submission" date="2009-01" db="EMBL/GenBank/DDBJ databases">
        <authorList>
            <person name="Fulton L."/>
            <person name="Clifton S."/>
            <person name="Fulton B."/>
            <person name="Xu J."/>
            <person name="Minx P."/>
            <person name="Pepin K.H."/>
            <person name="Johnson M."/>
            <person name="Bhonagiri V."/>
            <person name="Nash W.E."/>
            <person name="Mardis E.R."/>
            <person name="Wilson R.K."/>
        </authorList>
    </citation>
    <scope>NUCLEOTIDE SEQUENCE [LARGE SCALE GENOMIC DNA]</scope>
    <source>
        <strain evidence="10 11">DSM 5476</strain>
    </source>
</reference>
<dbReference type="SUPFAM" id="SSF81324">
    <property type="entry name" value="Voltage-gated potassium channels"/>
    <property type="match status" value="1"/>
</dbReference>
<dbReference type="InterPro" id="IPR013099">
    <property type="entry name" value="K_chnl_dom"/>
</dbReference>
<organism evidence="10 11">
    <name type="scientific">[Clostridium] methylpentosum DSM 5476</name>
    <dbReference type="NCBI Taxonomy" id="537013"/>
    <lineage>
        <taxon>Bacteria</taxon>
        <taxon>Bacillati</taxon>
        <taxon>Bacillota</taxon>
        <taxon>Clostridia</taxon>
        <taxon>Eubacteriales</taxon>
        <taxon>Oscillospiraceae</taxon>
        <taxon>Oscillospiraceae incertae sedis</taxon>
    </lineage>
</organism>
<dbReference type="Gene3D" id="1.10.287.70">
    <property type="match status" value="1"/>
</dbReference>
<keyword evidence="5" id="KW-0406">Ion transport</keyword>
<feature type="transmembrane region" description="Helical" evidence="8">
    <location>
        <begin position="18"/>
        <end position="37"/>
    </location>
</feature>
<keyword evidence="6 8" id="KW-0472">Membrane</keyword>
<dbReference type="EMBL" id="ACEC01000035">
    <property type="protein sequence ID" value="EEG31387.1"/>
    <property type="molecule type" value="Genomic_DNA"/>
</dbReference>
<evidence type="ECO:0000256" key="3">
    <source>
        <dbReference type="ARBA" id="ARBA00022692"/>
    </source>
</evidence>
<dbReference type="PANTHER" id="PTHR11537">
    <property type="entry name" value="VOLTAGE-GATED POTASSIUM CHANNEL"/>
    <property type="match status" value="1"/>
</dbReference>
<dbReference type="Pfam" id="PF07885">
    <property type="entry name" value="Ion_trans_2"/>
    <property type="match status" value="1"/>
</dbReference>
<dbReference type="Proteomes" id="UP000003340">
    <property type="component" value="Unassembled WGS sequence"/>
</dbReference>
<dbReference type="HOGENOM" id="CLU_154369_0_0_9"/>
<dbReference type="eggNOG" id="COG1340">
    <property type="taxonomic scope" value="Bacteria"/>
</dbReference>
<evidence type="ECO:0000256" key="1">
    <source>
        <dbReference type="ARBA" id="ARBA00004141"/>
    </source>
</evidence>
<evidence type="ECO:0000313" key="10">
    <source>
        <dbReference type="EMBL" id="EEG31387.1"/>
    </source>
</evidence>
<feature type="domain" description="Potassium channel" evidence="9">
    <location>
        <begin position="32"/>
        <end position="96"/>
    </location>
</feature>
<evidence type="ECO:0000256" key="5">
    <source>
        <dbReference type="ARBA" id="ARBA00023065"/>
    </source>
</evidence>
<keyword evidence="2" id="KW-0813">Transport</keyword>
<dbReference type="PANTHER" id="PTHR11537:SF254">
    <property type="entry name" value="POTASSIUM VOLTAGE-GATED CHANNEL PROTEIN SHAB"/>
    <property type="match status" value="1"/>
</dbReference>
<keyword evidence="11" id="KW-1185">Reference proteome</keyword>
<evidence type="ECO:0000256" key="7">
    <source>
        <dbReference type="ARBA" id="ARBA00023303"/>
    </source>
</evidence>
<dbReference type="GO" id="GO:0005249">
    <property type="term" value="F:voltage-gated potassium channel activity"/>
    <property type="evidence" value="ECO:0007669"/>
    <property type="project" value="InterPro"/>
</dbReference>
<dbReference type="GO" id="GO:0008076">
    <property type="term" value="C:voltage-gated potassium channel complex"/>
    <property type="evidence" value="ECO:0007669"/>
    <property type="project" value="InterPro"/>
</dbReference>
<comment type="subcellular location">
    <subcellularLocation>
        <location evidence="1">Membrane</location>
        <topology evidence="1">Multi-pass membrane protein</topology>
    </subcellularLocation>
</comment>
<reference evidence="10 11" key="2">
    <citation type="submission" date="2009-02" db="EMBL/GenBank/DDBJ databases">
        <title>Draft genome sequence of Clostridium methylpentosum (DSM 5476).</title>
        <authorList>
            <person name="Sudarsanam P."/>
            <person name="Ley R."/>
            <person name="Guruge J."/>
            <person name="Turnbaugh P.J."/>
            <person name="Mahowald M."/>
            <person name="Liep D."/>
            <person name="Gordon J."/>
        </authorList>
    </citation>
    <scope>NUCLEOTIDE SEQUENCE [LARGE SCALE GENOMIC DNA]</scope>
    <source>
        <strain evidence="10 11">DSM 5476</strain>
    </source>
</reference>
<name>C0EAR9_9FIRM</name>
<gene>
    <name evidence="10" type="ORF">CLOSTMETH_00933</name>
</gene>
<evidence type="ECO:0000259" key="9">
    <source>
        <dbReference type="Pfam" id="PF07885"/>
    </source>
</evidence>
<keyword evidence="7" id="KW-0407">Ion channel</keyword>
<dbReference type="STRING" id="537013.CLOSTMETH_00933"/>
<evidence type="ECO:0000256" key="4">
    <source>
        <dbReference type="ARBA" id="ARBA00022989"/>
    </source>
</evidence>
<dbReference type="AlphaFoldDB" id="C0EAR9"/>
<feature type="transmembrane region" description="Helical" evidence="8">
    <location>
        <begin position="72"/>
        <end position="97"/>
    </location>
</feature>
<dbReference type="InterPro" id="IPR028325">
    <property type="entry name" value="VG_K_chnl"/>
</dbReference>
<dbReference type="PRINTS" id="PR00169">
    <property type="entry name" value="KCHANNEL"/>
</dbReference>
<keyword evidence="3 8" id="KW-0812">Transmembrane</keyword>
<accession>C0EAR9</accession>
<dbReference type="GO" id="GO:0001508">
    <property type="term" value="P:action potential"/>
    <property type="evidence" value="ECO:0007669"/>
    <property type="project" value="TreeGrafter"/>
</dbReference>
<evidence type="ECO:0000256" key="2">
    <source>
        <dbReference type="ARBA" id="ARBA00022448"/>
    </source>
</evidence>
<proteinExistence type="predicted"/>
<evidence type="ECO:0000256" key="8">
    <source>
        <dbReference type="SAM" id="Phobius"/>
    </source>
</evidence>
<keyword evidence="4 8" id="KW-1133">Transmembrane helix</keyword>
<evidence type="ECO:0000313" key="11">
    <source>
        <dbReference type="Proteomes" id="UP000003340"/>
    </source>
</evidence>
<sequence>MKRIRLFWKVLRMTHADAFLYGFFAYFGITAILIRIVEPNIRTIGESIWYCYVSCATIGFGDYTAVTTLGRILTIVLSVYAIFIIALIPGVLVSYFIEATRLRSQQSVVAFLDQLEHLDRLSTQELKELSCKIKRFRCHEESRFNQTE</sequence>
<protein>
    <submittedName>
        <fullName evidence="10">Ion channel</fullName>
    </submittedName>
</protein>
<feature type="transmembrane region" description="Helical" evidence="8">
    <location>
        <begin position="49"/>
        <end position="66"/>
    </location>
</feature>
<comment type="caution">
    <text evidence="10">The sequence shown here is derived from an EMBL/GenBank/DDBJ whole genome shotgun (WGS) entry which is preliminary data.</text>
</comment>